<dbReference type="PANTHER" id="PTHR48047">
    <property type="entry name" value="GLYCOSYLTRANSFERASE"/>
    <property type="match status" value="1"/>
</dbReference>
<dbReference type="PANTHER" id="PTHR48047:SF45">
    <property type="entry name" value="SCOPOLETIN GLUCOSYLTRANSFERASE-LIKE"/>
    <property type="match status" value="1"/>
</dbReference>
<sequence length="294" mass="33120">MATGHMIPIVDTAKQFARHDTVTVKATIILSNLNEPLFRDTIERERQLGFDISIRQVTFPSEQVGLPEDFSGNLSSITSPDMCLKLDDAIYLLKQPIEDMLKQDMPDCIVSDLFIPWAADVAAKLRIPNIIFHVVGFFPLSVHHSLIKHKPYDGIESDSDLFVVPGLPHAVKLTKGQLPDSFISRGHEPEDQMVATKIMENARQNEIASYGAVFNSFEEMEPGYAEHYKANIARKAWHFGPVSLCNKDSIIDKAQRGGMNMNIVIIWTGLAPKNQTRWSTFLSGHCRRSRLLNY</sequence>
<dbReference type="Proteomes" id="UP001318860">
    <property type="component" value="Unassembled WGS sequence"/>
</dbReference>
<evidence type="ECO:0000313" key="4">
    <source>
        <dbReference type="Proteomes" id="UP001318860"/>
    </source>
</evidence>
<reference evidence="3 4" key="1">
    <citation type="journal article" date="2021" name="Comput. Struct. Biotechnol. J.">
        <title>De novo genome assembly of the potent medicinal plant Rehmannia glutinosa using nanopore technology.</title>
        <authorList>
            <person name="Ma L."/>
            <person name="Dong C."/>
            <person name="Song C."/>
            <person name="Wang X."/>
            <person name="Zheng X."/>
            <person name="Niu Y."/>
            <person name="Chen S."/>
            <person name="Feng W."/>
        </authorList>
    </citation>
    <scope>NUCLEOTIDE SEQUENCE [LARGE SCALE GENOMIC DNA]</scope>
    <source>
        <strain evidence="3">DH-2019</strain>
    </source>
</reference>
<dbReference type="SUPFAM" id="SSF53756">
    <property type="entry name" value="UDP-Glycosyltransferase/glycogen phosphorylase"/>
    <property type="match status" value="1"/>
</dbReference>
<keyword evidence="2" id="KW-0328">Glycosyltransferase</keyword>
<accession>A0ABR0W7D7</accession>
<evidence type="ECO:0000256" key="2">
    <source>
        <dbReference type="ARBA" id="ARBA00022676"/>
    </source>
</evidence>
<keyword evidence="2" id="KW-0808">Transferase</keyword>
<evidence type="ECO:0000256" key="1">
    <source>
        <dbReference type="ARBA" id="ARBA00009995"/>
    </source>
</evidence>
<keyword evidence="4" id="KW-1185">Reference proteome</keyword>
<proteinExistence type="inferred from homology"/>
<gene>
    <name evidence="3" type="ORF">DH2020_023919</name>
</gene>
<organism evidence="3 4">
    <name type="scientific">Rehmannia glutinosa</name>
    <name type="common">Chinese foxglove</name>
    <dbReference type="NCBI Taxonomy" id="99300"/>
    <lineage>
        <taxon>Eukaryota</taxon>
        <taxon>Viridiplantae</taxon>
        <taxon>Streptophyta</taxon>
        <taxon>Embryophyta</taxon>
        <taxon>Tracheophyta</taxon>
        <taxon>Spermatophyta</taxon>
        <taxon>Magnoliopsida</taxon>
        <taxon>eudicotyledons</taxon>
        <taxon>Gunneridae</taxon>
        <taxon>Pentapetalae</taxon>
        <taxon>asterids</taxon>
        <taxon>lamiids</taxon>
        <taxon>Lamiales</taxon>
        <taxon>Orobanchaceae</taxon>
        <taxon>Rehmannieae</taxon>
        <taxon>Rehmannia</taxon>
    </lineage>
</organism>
<comment type="similarity">
    <text evidence="1">Belongs to the UDP-glycosyltransferase family.</text>
</comment>
<dbReference type="EMBL" id="JABTTQ020000013">
    <property type="protein sequence ID" value="KAK6143571.1"/>
    <property type="molecule type" value="Genomic_DNA"/>
</dbReference>
<comment type="caution">
    <text evidence="3">The sequence shown here is derived from an EMBL/GenBank/DDBJ whole genome shotgun (WGS) entry which is preliminary data.</text>
</comment>
<name>A0ABR0W7D7_REHGL</name>
<evidence type="ECO:0000313" key="3">
    <source>
        <dbReference type="EMBL" id="KAK6143571.1"/>
    </source>
</evidence>
<dbReference type="Gene3D" id="3.40.50.2000">
    <property type="entry name" value="Glycogen Phosphorylase B"/>
    <property type="match status" value="1"/>
</dbReference>
<protein>
    <submittedName>
        <fullName evidence="3">Uncharacterized protein</fullName>
    </submittedName>
</protein>